<proteinExistence type="predicted"/>
<keyword evidence="5" id="KW-1185">Reference proteome</keyword>
<gene>
    <name evidence="4" type="ORF">PSECIP111854_00990</name>
</gene>
<dbReference type="InterPro" id="IPR050469">
    <property type="entry name" value="Diguanylate_Cyclase"/>
</dbReference>
<dbReference type="EC" id="2.7.7.65" evidence="1"/>
<dbReference type="InterPro" id="IPR043128">
    <property type="entry name" value="Rev_trsase/Diguanyl_cyclase"/>
</dbReference>
<protein>
    <recommendedName>
        <fullName evidence="1">diguanylate cyclase</fullName>
        <ecNumber evidence="1">2.7.7.65</ecNumber>
    </recommendedName>
</protein>
<evidence type="ECO:0000259" key="3">
    <source>
        <dbReference type="PROSITE" id="PS50887"/>
    </source>
</evidence>
<evidence type="ECO:0000313" key="5">
    <source>
        <dbReference type="Proteomes" id="UP001152467"/>
    </source>
</evidence>
<organism evidence="4 5">
    <name type="scientific">Pseudoalteromonas holothuriae</name>
    <dbReference type="NCBI Taxonomy" id="2963714"/>
    <lineage>
        <taxon>Bacteria</taxon>
        <taxon>Pseudomonadati</taxon>
        <taxon>Pseudomonadota</taxon>
        <taxon>Gammaproteobacteria</taxon>
        <taxon>Alteromonadales</taxon>
        <taxon>Pseudoalteromonadaceae</taxon>
        <taxon>Pseudoalteromonas</taxon>
    </lineage>
</organism>
<evidence type="ECO:0000256" key="2">
    <source>
        <dbReference type="ARBA" id="ARBA00034247"/>
    </source>
</evidence>
<evidence type="ECO:0000313" key="4">
    <source>
        <dbReference type="EMBL" id="CAH9052542.1"/>
    </source>
</evidence>
<dbReference type="GO" id="GO:0043709">
    <property type="term" value="P:cell adhesion involved in single-species biofilm formation"/>
    <property type="evidence" value="ECO:0007669"/>
    <property type="project" value="TreeGrafter"/>
</dbReference>
<comment type="caution">
    <text evidence="4">The sequence shown here is derived from an EMBL/GenBank/DDBJ whole genome shotgun (WGS) entry which is preliminary data.</text>
</comment>
<dbReference type="GO" id="GO:1902201">
    <property type="term" value="P:negative regulation of bacterial-type flagellum-dependent cell motility"/>
    <property type="evidence" value="ECO:0007669"/>
    <property type="project" value="TreeGrafter"/>
</dbReference>
<dbReference type="SMART" id="SM00267">
    <property type="entry name" value="GGDEF"/>
    <property type="match status" value="1"/>
</dbReference>
<dbReference type="GO" id="GO:0005886">
    <property type="term" value="C:plasma membrane"/>
    <property type="evidence" value="ECO:0007669"/>
    <property type="project" value="TreeGrafter"/>
</dbReference>
<accession>A0A9W4W1Q9</accession>
<dbReference type="GO" id="GO:0052621">
    <property type="term" value="F:diguanylate cyclase activity"/>
    <property type="evidence" value="ECO:0007669"/>
    <property type="project" value="UniProtKB-EC"/>
</dbReference>
<dbReference type="SUPFAM" id="SSF55073">
    <property type="entry name" value="Nucleotide cyclase"/>
    <property type="match status" value="1"/>
</dbReference>
<dbReference type="PANTHER" id="PTHR45138:SF9">
    <property type="entry name" value="DIGUANYLATE CYCLASE DGCM-RELATED"/>
    <property type="match status" value="1"/>
</dbReference>
<dbReference type="Proteomes" id="UP001152467">
    <property type="component" value="Unassembled WGS sequence"/>
</dbReference>
<dbReference type="InterPro" id="IPR029787">
    <property type="entry name" value="Nucleotide_cyclase"/>
</dbReference>
<dbReference type="PANTHER" id="PTHR45138">
    <property type="entry name" value="REGULATORY COMPONENTS OF SENSORY TRANSDUCTION SYSTEM"/>
    <property type="match status" value="1"/>
</dbReference>
<evidence type="ECO:0000256" key="1">
    <source>
        <dbReference type="ARBA" id="ARBA00012528"/>
    </source>
</evidence>
<dbReference type="CDD" id="cd01949">
    <property type="entry name" value="GGDEF"/>
    <property type="match status" value="1"/>
</dbReference>
<comment type="catalytic activity">
    <reaction evidence="2">
        <text>2 GTP = 3',3'-c-di-GMP + 2 diphosphate</text>
        <dbReference type="Rhea" id="RHEA:24898"/>
        <dbReference type="ChEBI" id="CHEBI:33019"/>
        <dbReference type="ChEBI" id="CHEBI:37565"/>
        <dbReference type="ChEBI" id="CHEBI:58805"/>
        <dbReference type="EC" id="2.7.7.65"/>
    </reaction>
</comment>
<dbReference type="Pfam" id="PF00990">
    <property type="entry name" value="GGDEF"/>
    <property type="match status" value="1"/>
</dbReference>
<reference evidence="4" key="1">
    <citation type="submission" date="2022-07" db="EMBL/GenBank/DDBJ databases">
        <authorList>
            <person name="Criscuolo A."/>
        </authorList>
    </citation>
    <scope>NUCLEOTIDE SEQUENCE</scope>
    <source>
        <strain evidence="4">CIP111854</strain>
    </source>
</reference>
<dbReference type="EMBL" id="CAMAPC010000003">
    <property type="protein sequence ID" value="CAH9052542.1"/>
    <property type="molecule type" value="Genomic_DNA"/>
</dbReference>
<sequence>MSEQYQWLYYFDLDNFKQANDEYGHHIGDKVLKLFADSLTEQFQKDTVFRLGGDEFVAFSNDSPEALPQLRAHITNKIEQYQVSASIGNCKTKIEQEPDEILKQADAKMYRDKSRSKSHR</sequence>
<dbReference type="NCBIfam" id="TIGR00254">
    <property type="entry name" value="GGDEF"/>
    <property type="match status" value="1"/>
</dbReference>
<dbReference type="AlphaFoldDB" id="A0A9W4W1Q9"/>
<dbReference type="InterPro" id="IPR000160">
    <property type="entry name" value="GGDEF_dom"/>
</dbReference>
<dbReference type="PROSITE" id="PS50887">
    <property type="entry name" value="GGDEF"/>
    <property type="match status" value="1"/>
</dbReference>
<name>A0A9W4W1Q9_9GAMM</name>
<dbReference type="Gene3D" id="3.30.70.270">
    <property type="match status" value="1"/>
</dbReference>
<feature type="domain" description="GGDEF" evidence="3">
    <location>
        <begin position="4"/>
        <end position="120"/>
    </location>
</feature>